<evidence type="ECO:0000313" key="3">
    <source>
        <dbReference type="Proteomes" id="UP000593566"/>
    </source>
</evidence>
<protein>
    <submittedName>
        <fullName evidence="2">Uncharacterized protein</fullName>
    </submittedName>
</protein>
<dbReference type="EMBL" id="JACCJB010000023">
    <property type="protein sequence ID" value="KAF6218272.1"/>
    <property type="molecule type" value="Genomic_DNA"/>
</dbReference>
<feature type="compositionally biased region" description="Acidic residues" evidence="1">
    <location>
        <begin position="222"/>
        <end position="239"/>
    </location>
</feature>
<name>A0A8H6F7M1_9LECA</name>
<evidence type="ECO:0000313" key="2">
    <source>
        <dbReference type="EMBL" id="KAF6218272.1"/>
    </source>
</evidence>
<evidence type="ECO:0000256" key="1">
    <source>
        <dbReference type="SAM" id="MobiDB-lite"/>
    </source>
</evidence>
<feature type="region of interest" description="Disordered" evidence="1">
    <location>
        <begin position="220"/>
        <end position="249"/>
    </location>
</feature>
<sequence length="566" mass="62282">MPPNPKDLEEPMPASVIEWKNSARAWGAFGAIKDLGSQEKVKSASRFEFRHFLGLRVIYEDQNPKSTLPVYINNQFPPATNAGLESLDGWNAYLNMIEEFANRNETTETVSRTCVPMNLGAFLNVWQFQRHVLLGDNKAADVSKISEVSPIASRTRAKTEQSLYLATPTPASKVKKSSLSDLAAKLSIKNQDVFAKEAEEVIMDQKEEIQEEVTAKRLEILSNDESEASSEEENIDEDPKDGFYTPMRGSRGQLIRDEQTVNVFLLALLSAITAATVPFHTRWLAERNAMVFQKNVQYVARTDGHLRKKNGQSSCLIEVKPRPRRRPNDVSIRVQESAQMAAWISIFLLSQDKDEIYLTFPHFTEAYGKDDKNMADLKDTDFLRMRESALAYVESTILDQKCFAFWLPLFTAQGGASPPEQEVVDSHSGNASRAASTIPALQKQYNGSTGLYDTTGRWNSASAQGEPVAFAVIDPAPNTVANQVYPIPDGVAVSAYTNLSLEVATFLQPPFSIIKGKSDTGSEAEAEHQGCRGGATPLNAARQLREKIGAPDGDAAGGVGLIVGLV</sequence>
<reference evidence="2 3" key="1">
    <citation type="journal article" date="2020" name="Genomics">
        <title>Complete, high-quality genomes from long-read metagenomic sequencing of two wolf lichen thalli reveals enigmatic genome architecture.</title>
        <authorList>
            <person name="McKenzie S.K."/>
            <person name="Walston R.F."/>
            <person name="Allen J.L."/>
        </authorList>
    </citation>
    <scope>NUCLEOTIDE SEQUENCE [LARGE SCALE GENOMIC DNA]</scope>
    <source>
        <strain evidence="2">WasteWater1</strain>
    </source>
</reference>
<dbReference type="AlphaFoldDB" id="A0A8H6F7M1"/>
<accession>A0A8H6F7M1</accession>
<proteinExistence type="predicted"/>
<keyword evidence="3" id="KW-1185">Reference proteome</keyword>
<dbReference type="RefSeq" id="XP_037147707.1">
    <property type="nucleotide sequence ID" value="XM_037297133.1"/>
</dbReference>
<dbReference type="Proteomes" id="UP000593566">
    <property type="component" value="Unassembled WGS sequence"/>
</dbReference>
<comment type="caution">
    <text evidence="2">The sequence shown here is derived from an EMBL/GenBank/DDBJ whole genome shotgun (WGS) entry which is preliminary data.</text>
</comment>
<organism evidence="2 3">
    <name type="scientific">Letharia lupina</name>
    <dbReference type="NCBI Taxonomy" id="560253"/>
    <lineage>
        <taxon>Eukaryota</taxon>
        <taxon>Fungi</taxon>
        <taxon>Dikarya</taxon>
        <taxon>Ascomycota</taxon>
        <taxon>Pezizomycotina</taxon>
        <taxon>Lecanoromycetes</taxon>
        <taxon>OSLEUM clade</taxon>
        <taxon>Lecanoromycetidae</taxon>
        <taxon>Lecanorales</taxon>
        <taxon>Lecanorineae</taxon>
        <taxon>Parmeliaceae</taxon>
        <taxon>Letharia</taxon>
    </lineage>
</organism>
<dbReference type="GeneID" id="59334635"/>
<gene>
    <name evidence="2" type="ORF">HO133_006234</name>
</gene>